<dbReference type="SUPFAM" id="SSF48208">
    <property type="entry name" value="Six-hairpin glycosidases"/>
    <property type="match status" value="1"/>
</dbReference>
<feature type="domain" description="Non-reducing end beta-L-arabinofuranosidase-like GH127 catalytic" evidence="2">
    <location>
        <begin position="33"/>
        <end position="408"/>
    </location>
</feature>
<dbReference type="Proteomes" id="UP000620874">
    <property type="component" value="Unassembled WGS sequence"/>
</dbReference>
<sequence length="793" mass="90235">MKKKAWALMVCLIGFSGLQAQDKLYPNTFALNEVTLLDGPFKHAQDLNGKVLLEYDVDRLLAPFLKEAGLPPKGELFPNWAGLDGHVGGHYLSALAMHYAATGDEAFRQRMEYMIAELKRCQEKNGDGYIGGVPNGKALWSEIRKGNVALIWKYWVPWYNLHKLYAGLRDAWMYAGNEEARQMFLDLCDWGIGVVSPLTDAQMEQMLDMEFGGMDEVYADAYQMTGDKKYLDTAKRFSHHWLLDSMAKGVDNLDNKHANTQVPKAVGYQRIAELDHNRTYEDAASFFWHTVVENRSLAFGGNSRREHFVAKTDSKSYIEDREGPESCNTNNMLKLTEGLFRMHPEASYVDFYERALYNHILSTQHPEHGGYVYFTSARPAHYRVYSAPNQAMWCCVGTGMENHAKYGEFIYTHIHDSLFVNLFIASELSWKEEGIRLRQETGFPAEEGSKLTVSVDKPRHFKMLVRHPWWVKASEMQVLCNGKEYAAGSEPSSYVCIDREWKDGDVVEIRTPMHVKLEEFPNMPEYVAILRGPIVLGARVGTDHLDGLVADDSRWGHIASGPLVPVYETPFLIGERADIEEKLNHLRPVAGKPFHYTVPGLFRSGKYKDLVLEPFYGIHDSRYMIYWLSMDETEYAHYQSEQKAEEEARIALDRRTVDAIATGEQQPEADHLMKNENSTKGNFNGKAWRDAKDGGYFSYVLSTEGKSDMSLLITYWGNETADREFDILVDGKVIASENLVGKWNKQEFVDVEYALPDDALQGKKEITLTFQSKPGKIAGGVFFIRLVTNEQGE</sequence>
<dbReference type="EMBL" id="JACSPP010000009">
    <property type="protein sequence ID" value="MBD8039785.1"/>
    <property type="molecule type" value="Genomic_DNA"/>
</dbReference>
<dbReference type="InterPro" id="IPR008928">
    <property type="entry name" value="6-hairpin_glycosidase_sf"/>
</dbReference>
<name>A0ABR8Y6F1_9BACT</name>
<gene>
    <name evidence="6" type="ORF">H9625_04865</name>
</gene>
<dbReference type="PANTHER" id="PTHR31151:SF0">
    <property type="entry name" value="PROLINE-TRNA LIGASE (DUF1680)"/>
    <property type="match status" value="1"/>
</dbReference>
<dbReference type="Pfam" id="PF20620">
    <property type="entry name" value="DUF6805"/>
    <property type="match status" value="1"/>
</dbReference>
<feature type="chain" id="PRO_5045125509" evidence="1">
    <location>
        <begin position="21"/>
        <end position="793"/>
    </location>
</feature>
<evidence type="ECO:0000259" key="3">
    <source>
        <dbReference type="Pfam" id="PF16375"/>
    </source>
</evidence>
<dbReference type="InterPro" id="IPR012878">
    <property type="entry name" value="Beta-AFase-like_GH127_cat"/>
</dbReference>
<dbReference type="InterPro" id="IPR046544">
    <property type="entry name" value="GH146_SB_dom"/>
</dbReference>
<feature type="domain" description="Glycoside hydrolase GH146 substrate-binding" evidence="4">
    <location>
        <begin position="651"/>
        <end position="787"/>
    </location>
</feature>
<protein>
    <submittedName>
        <fullName evidence="6">Glycoside hydrolase family 127 protein</fullName>
    </submittedName>
</protein>
<keyword evidence="7" id="KW-1185">Reference proteome</keyword>
<evidence type="ECO:0000313" key="6">
    <source>
        <dbReference type="EMBL" id="MBD8039785.1"/>
    </source>
</evidence>
<reference evidence="6 7" key="1">
    <citation type="submission" date="2020-08" db="EMBL/GenBank/DDBJ databases">
        <title>A Genomic Blueprint of the Chicken Gut Microbiome.</title>
        <authorList>
            <person name="Gilroy R."/>
            <person name="Ravi A."/>
            <person name="Getino M."/>
            <person name="Pursley I."/>
            <person name="Horton D.L."/>
            <person name="Alikhan N.-F."/>
            <person name="Baker D."/>
            <person name="Gharbi K."/>
            <person name="Hall N."/>
            <person name="Watson M."/>
            <person name="Adriaenssens E.M."/>
            <person name="Foster-Nyarko E."/>
            <person name="Jarju S."/>
            <person name="Secka A."/>
            <person name="Antonio M."/>
            <person name="Oren A."/>
            <person name="Chaudhuri R."/>
            <person name="La Ragione R.M."/>
            <person name="Hildebrand F."/>
            <person name="Pallen M.J."/>
        </authorList>
    </citation>
    <scope>NUCLEOTIDE SEQUENCE [LARGE SCALE GENOMIC DNA]</scope>
    <source>
        <strain evidence="6 7">Sa1CVN1</strain>
    </source>
</reference>
<dbReference type="PANTHER" id="PTHR31151">
    <property type="entry name" value="PROLINE-TRNA LIGASE (DUF1680)"/>
    <property type="match status" value="1"/>
</dbReference>
<evidence type="ECO:0000259" key="2">
    <source>
        <dbReference type="Pfam" id="PF07944"/>
    </source>
</evidence>
<keyword evidence="1" id="KW-0732">Signal</keyword>
<dbReference type="RefSeq" id="WP_191763221.1">
    <property type="nucleotide sequence ID" value="NZ_JACSPP010000009.1"/>
</dbReference>
<dbReference type="Pfam" id="PF20736">
    <property type="entry name" value="Glyco_hydro127M"/>
    <property type="match status" value="1"/>
</dbReference>
<accession>A0ABR8Y6F1</accession>
<feature type="domain" description="Non-reducing end beta-L-arabinofuranosidase-like GH127 middle" evidence="5">
    <location>
        <begin position="418"/>
        <end position="513"/>
    </location>
</feature>
<keyword evidence="6" id="KW-0378">Hydrolase</keyword>
<feature type="domain" description="DUF4986" evidence="3">
    <location>
        <begin position="541"/>
        <end position="627"/>
    </location>
</feature>
<dbReference type="InterPro" id="IPR049046">
    <property type="entry name" value="Beta-AFase-like_GH127_middle"/>
</dbReference>
<dbReference type="GO" id="GO:0016787">
    <property type="term" value="F:hydrolase activity"/>
    <property type="evidence" value="ECO:0007669"/>
    <property type="project" value="UniProtKB-KW"/>
</dbReference>
<evidence type="ECO:0000259" key="4">
    <source>
        <dbReference type="Pfam" id="PF20620"/>
    </source>
</evidence>
<proteinExistence type="predicted"/>
<feature type="signal peptide" evidence="1">
    <location>
        <begin position="1"/>
        <end position="20"/>
    </location>
</feature>
<organism evidence="6 7">
    <name type="scientific">Phocaeicola intestinalis</name>
    <dbReference type="NCBI Taxonomy" id="2762212"/>
    <lineage>
        <taxon>Bacteria</taxon>
        <taxon>Pseudomonadati</taxon>
        <taxon>Bacteroidota</taxon>
        <taxon>Bacteroidia</taxon>
        <taxon>Bacteroidales</taxon>
        <taxon>Bacteroidaceae</taxon>
        <taxon>Phocaeicola</taxon>
    </lineage>
</organism>
<dbReference type="InterPro" id="IPR032275">
    <property type="entry name" value="DUF4986"/>
</dbReference>
<evidence type="ECO:0000313" key="7">
    <source>
        <dbReference type="Proteomes" id="UP000620874"/>
    </source>
</evidence>
<dbReference type="Pfam" id="PF07944">
    <property type="entry name" value="Beta-AFase-like_GH127_cat"/>
    <property type="match status" value="1"/>
</dbReference>
<dbReference type="Pfam" id="PF16375">
    <property type="entry name" value="DUF4986"/>
    <property type="match status" value="1"/>
</dbReference>
<evidence type="ECO:0000259" key="5">
    <source>
        <dbReference type="Pfam" id="PF20736"/>
    </source>
</evidence>
<comment type="caution">
    <text evidence="6">The sequence shown here is derived from an EMBL/GenBank/DDBJ whole genome shotgun (WGS) entry which is preliminary data.</text>
</comment>
<evidence type="ECO:0000256" key="1">
    <source>
        <dbReference type="SAM" id="SignalP"/>
    </source>
</evidence>